<name>A0A0A0KCH2_CUCSA</name>
<reference evidence="1 2" key="3">
    <citation type="journal article" date="2010" name="BMC Genomics">
        <title>Transcriptome sequencing and comparative analysis of cucumber flowers with different sex types.</title>
        <authorList>
            <person name="Guo S."/>
            <person name="Zheng Y."/>
            <person name="Joung J.G."/>
            <person name="Liu S."/>
            <person name="Zhang Z."/>
            <person name="Crasta O.R."/>
            <person name="Sobral B.W."/>
            <person name="Xu Y."/>
            <person name="Huang S."/>
            <person name="Fei Z."/>
        </authorList>
    </citation>
    <scope>NUCLEOTIDE SEQUENCE [LARGE SCALE GENOMIC DNA]</scope>
    <source>
        <strain evidence="2">cv. 9930</strain>
    </source>
</reference>
<dbReference type="EMBL" id="CM002927">
    <property type="protein sequence ID" value="KGN47248.1"/>
    <property type="molecule type" value="Genomic_DNA"/>
</dbReference>
<reference evidence="1 2" key="4">
    <citation type="journal article" date="2011" name="BMC Genomics">
        <title>RNA-Seq improves annotation of protein-coding genes in the cucumber genome.</title>
        <authorList>
            <person name="Li Z."/>
            <person name="Zhang Z."/>
            <person name="Yan P."/>
            <person name="Huang S."/>
            <person name="Fei Z."/>
            <person name="Lin K."/>
        </authorList>
    </citation>
    <scope>NUCLEOTIDE SEQUENCE [LARGE SCALE GENOMIC DNA]</scope>
    <source>
        <strain evidence="2">cv. 9930</strain>
    </source>
</reference>
<dbReference type="AlphaFoldDB" id="A0A0A0KCH2"/>
<accession>A0A0A0KCH2</accession>
<proteinExistence type="predicted"/>
<evidence type="ECO:0000313" key="1">
    <source>
        <dbReference type="EMBL" id="KGN47248.1"/>
    </source>
</evidence>
<dbReference type="Gramene" id="KGN47248">
    <property type="protein sequence ID" value="KGN47248"/>
    <property type="gene ID" value="Csa_6G235560"/>
</dbReference>
<protein>
    <submittedName>
        <fullName evidence="1">Uncharacterized protein</fullName>
    </submittedName>
</protein>
<gene>
    <name evidence="1" type="ORF">Csa_6G235560</name>
</gene>
<evidence type="ECO:0000313" key="2">
    <source>
        <dbReference type="Proteomes" id="UP000029981"/>
    </source>
</evidence>
<dbReference type="Proteomes" id="UP000029981">
    <property type="component" value="Chromosome 6"/>
</dbReference>
<reference evidence="1 2" key="1">
    <citation type="journal article" date="2009" name="Nat. Genet.">
        <title>The genome of the cucumber, Cucumis sativus L.</title>
        <authorList>
            <person name="Huang S."/>
            <person name="Li R."/>
            <person name="Zhang Z."/>
            <person name="Li L."/>
            <person name="Gu X."/>
            <person name="Fan W."/>
            <person name="Lucas W.J."/>
            <person name="Wang X."/>
            <person name="Xie B."/>
            <person name="Ni P."/>
            <person name="Ren Y."/>
            <person name="Zhu H."/>
            <person name="Li J."/>
            <person name="Lin K."/>
            <person name="Jin W."/>
            <person name="Fei Z."/>
            <person name="Li G."/>
            <person name="Staub J."/>
            <person name="Kilian A."/>
            <person name="van der Vossen E.A."/>
            <person name="Wu Y."/>
            <person name="Guo J."/>
            <person name="He J."/>
            <person name="Jia Z."/>
            <person name="Ren Y."/>
            <person name="Tian G."/>
            <person name="Lu Y."/>
            <person name="Ruan J."/>
            <person name="Qian W."/>
            <person name="Wang M."/>
            <person name="Huang Q."/>
            <person name="Li B."/>
            <person name="Xuan Z."/>
            <person name="Cao J."/>
            <person name="Asan"/>
            <person name="Wu Z."/>
            <person name="Zhang J."/>
            <person name="Cai Q."/>
            <person name="Bai Y."/>
            <person name="Zhao B."/>
            <person name="Han Y."/>
            <person name="Li Y."/>
            <person name="Li X."/>
            <person name="Wang S."/>
            <person name="Shi Q."/>
            <person name="Liu S."/>
            <person name="Cho W.K."/>
            <person name="Kim J.Y."/>
            <person name="Xu Y."/>
            <person name="Heller-Uszynska K."/>
            <person name="Miao H."/>
            <person name="Cheng Z."/>
            <person name="Zhang S."/>
            <person name="Wu J."/>
            <person name="Yang Y."/>
            <person name="Kang H."/>
            <person name="Li M."/>
            <person name="Liang H."/>
            <person name="Ren X."/>
            <person name="Shi Z."/>
            <person name="Wen M."/>
            <person name="Jian M."/>
            <person name="Yang H."/>
            <person name="Zhang G."/>
            <person name="Yang Z."/>
            <person name="Chen R."/>
            <person name="Liu S."/>
            <person name="Li J."/>
            <person name="Ma L."/>
            <person name="Liu H."/>
            <person name="Zhou Y."/>
            <person name="Zhao J."/>
            <person name="Fang X."/>
            <person name="Li G."/>
            <person name="Fang L."/>
            <person name="Li Y."/>
            <person name="Liu D."/>
            <person name="Zheng H."/>
            <person name="Zhang Y."/>
            <person name="Qin N."/>
            <person name="Li Z."/>
            <person name="Yang G."/>
            <person name="Yang S."/>
            <person name="Bolund L."/>
            <person name="Kristiansen K."/>
            <person name="Zheng H."/>
            <person name="Li S."/>
            <person name="Zhang X."/>
            <person name="Yang H."/>
            <person name="Wang J."/>
            <person name="Sun R."/>
            <person name="Zhang B."/>
            <person name="Jiang S."/>
            <person name="Wang J."/>
            <person name="Du Y."/>
            <person name="Li S."/>
        </authorList>
    </citation>
    <scope>NUCLEOTIDE SEQUENCE [LARGE SCALE GENOMIC DNA]</scope>
    <source>
        <strain evidence="2">cv. 9930</strain>
    </source>
</reference>
<organism evidence="1 2">
    <name type="scientific">Cucumis sativus</name>
    <name type="common">Cucumber</name>
    <dbReference type="NCBI Taxonomy" id="3659"/>
    <lineage>
        <taxon>Eukaryota</taxon>
        <taxon>Viridiplantae</taxon>
        <taxon>Streptophyta</taxon>
        <taxon>Embryophyta</taxon>
        <taxon>Tracheophyta</taxon>
        <taxon>Spermatophyta</taxon>
        <taxon>Magnoliopsida</taxon>
        <taxon>eudicotyledons</taxon>
        <taxon>Gunneridae</taxon>
        <taxon>Pentapetalae</taxon>
        <taxon>rosids</taxon>
        <taxon>fabids</taxon>
        <taxon>Cucurbitales</taxon>
        <taxon>Cucurbitaceae</taxon>
        <taxon>Benincaseae</taxon>
        <taxon>Cucumis</taxon>
    </lineage>
</organism>
<sequence>MMKSTQFQTFLSPILAASSLKINLPHMKLMISDTSLILLPTAILFHDESSMKRIREEGLQLVALEENTNHPLPIEETTKIESVIELEPAASMQNPFLLSKEVVATLLEYDLCIWAVTRKGKPQRKGGASSNSNEKLTREVKALLGSWEREVQAAKAINF</sequence>
<keyword evidence="2" id="KW-1185">Reference proteome</keyword>
<reference evidence="1 2" key="2">
    <citation type="journal article" date="2009" name="PLoS ONE">
        <title>An integrated genetic and cytogenetic map of the cucumber genome.</title>
        <authorList>
            <person name="Ren Y."/>
            <person name="Zhang Z."/>
            <person name="Liu J."/>
            <person name="Staub J.E."/>
            <person name="Han Y."/>
            <person name="Cheng Z."/>
            <person name="Li X."/>
            <person name="Lu J."/>
            <person name="Miao H."/>
            <person name="Kang H."/>
            <person name="Xie B."/>
            <person name="Gu X."/>
            <person name="Wang X."/>
            <person name="Du Y."/>
            <person name="Jin W."/>
            <person name="Huang S."/>
        </authorList>
    </citation>
    <scope>NUCLEOTIDE SEQUENCE [LARGE SCALE GENOMIC DNA]</scope>
    <source>
        <strain evidence="2">cv. 9930</strain>
    </source>
</reference>